<evidence type="ECO:0000313" key="1">
    <source>
        <dbReference type="EMBL" id="KAK3679996.1"/>
    </source>
</evidence>
<reference evidence="1" key="1">
    <citation type="submission" date="2023-07" db="EMBL/GenBank/DDBJ databases">
        <title>Black Yeasts Isolated from many extreme environments.</title>
        <authorList>
            <person name="Coleine C."/>
            <person name="Stajich J.E."/>
            <person name="Selbmann L."/>
        </authorList>
    </citation>
    <scope>NUCLEOTIDE SEQUENCE</scope>
    <source>
        <strain evidence="1">CCFEE 5485</strain>
    </source>
</reference>
<evidence type="ECO:0000313" key="2">
    <source>
        <dbReference type="Proteomes" id="UP001274830"/>
    </source>
</evidence>
<proteinExistence type="predicted"/>
<gene>
    <name evidence="1" type="ORF">LTR78_000373</name>
</gene>
<accession>A0AAE0WXZ7</accession>
<dbReference type="EMBL" id="JAUTXT010000001">
    <property type="protein sequence ID" value="KAK3679996.1"/>
    <property type="molecule type" value="Genomic_DNA"/>
</dbReference>
<comment type="caution">
    <text evidence="1">The sequence shown here is derived from an EMBL/GenBank/DDBJ whole genome shotgun (WGS) entry which is preliminary data.</text>
</comment>
<sequence length="375" mass="41516">MCSFDLCKLPGVCTNDGTPGIAANKRELALDSPMETHVLETRGQDHYEANLGRYVFILIAAAVNEISRLYAGRNANLVTRQQYRLRPGSCVGPAIDILTVAAGDHPGGLTGDQTEHPIEPQFGARFLETIVLGRLRGANGQIPSPYLPPIPADTINFYWDHPLHELAQRPAIGGPYGDKPATAQERFMGAFGSVDWPEPLIPTDQQINGPKGQLWSLHDPISLDAINRNARAAVNADTVQTQDALLQSVRIGFAIMEYMNDQNFINHFNIARNQIRAQLGYIETAFANQGWPVTGLQEWWDVVLDDFMAQLQTRVRTFTDQAITAAFAPFNSQRGQNLNIAPAIRATLRDYLTRLQNGQGMTFDAQYFVNIHPPP</sequence>
<protein>
    <submittedName>
        <fullName evidence="1">Uncharacterized protein</fullName>
    </submittedName>
</protein>
<keyword evidence="2" id="KW-1185">Reference proteome</keyword>
<dbReference type="AlphaFoldDB" id="A0AAE0WXZ7"/>
<organism evidence="1 2">
    <name type="scientific">Recurvomyces mirabilis</name>
    <dbReference type="NCBI Taxonomy" id="574656"/>
    <lineage>
        <taxon>Eukaryota</taxon>
        <taxon>Fungi</taxon>
        <taxon>Dikarya</taxon>
        <taxon>Ascomycota</taxon>
        <taxon>Pezizomycotina</taxon>
        <taxon>Dothideomycetes</taxon>
        <taxon>Dothideomycetidae</taxon>
        <taxon>Mycosphaerellales</taxon>
        <taxon>Teratosphaeriaceae</taxon>
        <taxon>Recurvomyces</taxon>
    </lineage>
</organism>
<name>A0AAE0WXZ7_9PEZI</name>
<dbReference type="Proteomes" id="UP001274830">
    <property type="component" value="Unassembled WGS sequence"/>
</dbReference>